<protein>
    <submittedName>
        <fullName evidence="5">Alcohol dehydrogenase family protein</fullName>
    </submittedName>
</protein>
<evidence type="ECO:0000313" key="5">
    <source>
        <dbReference type="EMBL" id="MBE9397865.1"/>
    </source>
</evidence>
<gene>
    <name evidence="5" type="ORF">IOQ59_11410</name>
</gene>
<evidence type="ECO:0000256" key="1">
    <source>
        <dbReference type="ARBA" id="ARBA00022857"/>
    </source>
</evidence>
<dbReference type="SUPFAM" id="SSF51735">
    <property type="entry name" value="NAD(P)-binding Rossmann-fold domains"/>
    <property type="match status" value="1"/>
</dbReference>
<dbReference type="Gene3D" id="3.40.50.720">
    <property type="entry name" value="NAD(P)-binding Rossmann-like Domain"/>
    <property type="match status" value="1"/>
</dbReference>
<evidence type="ECO:0000313" key="6">
    <source>
        <dbReference type="Proteomes" id="UP000640333"/>
    </source>
</evidence>
<dbReference type="Pfam" id="PF00107">
    <property type="entry name" value="ADH_zinc_N"/>
    <property type="match status" value="1"/>
</dbReference>
<keyword evidence="2" id="KW-0560">Oxidoreductase</keyword>
<dbReference type="PANTHER" id="PTHR48106">
    <property type="entry name" value="QUINONE OXIDOREDUCTASE PIG3-RELATED"/>
    <property type="match status" value="1"/>
</dbReference>
<dbReference type="InterPro" id="IPR013154">
    <property type="entry name" value="ADH-like_N"/>
</dbReference>
<feature type="region of interest" description="Disordered" evidence="3">
    <location>
        <begin position="61"/>
        <end position="81"/>
    </location>
</feature>
<evidence type="ECO:0000259" key="4">
    <source>
        <dbReference type="SMART" id="SM00829"/>
    </source>
</evidence>
<name>A0A8J7K633_9GAMM</name>
<dbReference type="EMBL" id="JADEYS010000010">
    <property type="protein sequence ID" value="MBE9397865.1"/>
    <property type="molecule type" value="Genomic_DNA"/>
</dbReference>
<dbReference type="CDD" id="cd08274">
    <property type="entry name" value="MDR9"/>
    <property type="match status" value="1"/>
</dbReference>
<keyword evidence="1" id="KW-0521">NADP</keyword>
<dbReference type="Proteomes" id="UP000640333">
    <property type="component" value="Unassembled WGS sequence"/>
</dbReference>
<evidence type="ECO:0000256" key="3">
    <source>
        <dbReference type="SAM" id="MobiDB-lite"/>
    </source>
</evidence>
<dbReference type="PRINTS" id="PR00081">
    <property type="entry name" value="GDHRDH"/>
</dbReference>
<dbReference type="AlphaFoldDB" id="A0A8J7K633"/>
<dbReference type="InterPro" id="IPR011032">
    <property type="entry name" value="GroES-like_sf"/>
</dbReference>
<dbReference type="GO" id="GO:0016651">
    <property type="term" value="F:oxidoreductase activity, acting on NAD(P)H"/>
    <property type="evidence" value="ECO:0007669"/>
    <property type="project" value="TreeGrafter"/>
</dbReference>
<dbReference type="RefSeq" id="WP_193953418.1">
    <property type="nucleotide sequence ID" value="NZ_JADEYS010000010.1"/>
</dbReference>
<proteinExistence type="predicted"/>
<dbReference type="Pfam" id="PF08240">
    <property type="entry name" value="ADH_N"/>
    <property type="match status" value="1"/>
</dbReference>
<dbReference type="GO" id="GO:0008270">
    <property type="term" value="F:zinc ion binding"/>
    <property type="evidence" value="ECO:0007669"/>
    <property type="project" value="InterPro"/>
</dbReference>
<dbReference type="Gene3D" id="3.90.180.10">
    <property type="entry name" value="Medium-chain alcohol dehydrogenases, catalytic domain"/>
    <property type="match status" value="1"/>
</dbReference>
<evidence type="ECO:0000256" key="2">
    <source>
        <dbReference type="ARBA" id="ARBA00023002"/>
    </source>
</evidence>
<accession>A0A8J7K633</accession>
<comment type="caution">
    <text evidence="5">The sequence shown here is derived from an EMBL/GenBank/DDBJ whole genome shotgun (WGS) entry which is preliminary data.</text>
</comment>
<dbReference type="PANTHER" id="PTHR48106:SF18">
    <property type="entry name" value="QUINONE OXIDOREDUCTASE PIG3"/>
    <property type="match status" value="1"/>
</dbReference>
<dbReference type="SUPFAM" id="SSF50129">
    <property type="entry name" value="GroES-like"/>
    <property type="match status" value="1"/>
</dbReference>
<dbReference type="GO" id="GO:0070402">
    <property type="term" value="F:NADPH binding"/>
    <property type="evidence" value="ECO:0007669"/>
    <property type="project" value="TreeGrafter"/>
</dbReference>
<organism evidence="5 6">
    <name type="scientific">Pontibacterium sinense</name>
    <dbReference type="NCBI Taxonomy" id="2781979"/>
    <lineage>
        <taxon>Bacteria</taxon>
        <taxon>Pseudomonadati</taxon>
        <taxon>Pseudomonadota</taxon>
        <taxon>Gammaproteobacteria</taxon>
        <taxon>Oceanospirillales</taxon>
        <taxon>Oceanospirillaceae</taxon>
        <taxon>Pontibacterium</taxon>
    </lineage>
</organism>
<dbReference type="InterPro" id="IPR002364">
    <property type="entry name" value="Quin_OxRdtase/zeta-crystal_CS"/>
</dbReference>
<keyword evidence="6" id="KW-1185">Reference proteome</keyword>
<dbReference type="InterPro" id="IPR013149">
    <property type="entry name" value="ADH-like_C"/>
</dbReference>
<reference evidence="5" key="1">
    <citation type="submission" date="2020-10" db="EMBL/GenBank/DDBJ databases">
        <title>Bacterium isolated from coastal waters sediment.</title>
        <authorList>
            <person name="Chen R.-J."/>
            <person name="Lu D.-C."/>
            <person name="Zhu K.-L."/>
            <person name="Du Z.-J."/>
        </authorList>
    </citation>
    <scope>NUCLEOTIDE SEQUENCE</scope>
    <source>
        <strain evidence="5">N1Y112</strain>
    </source>
</reference>
<feature type="domain" description="Enoyl reductase (ER)" evidence="4">
    <location>
        <begin position="15"/>
        <end position="354"/>
    </location>
</feature>
<dbReference type="PROSITE" id="PS01162">
    <property type="entry name" value="QOR_ZETA_CRYSTAL"/>
    <property type="match status" value="1"/>
</dbReference>
<sequence>MTRSLMKAIVTTGNGGYEKLVYKDVAIPTLQPGEVLVKVLAAGVNNTEINTRLGWYSSSVTESTNETADEDDTLQSSDGGWNKETPFPFIQGTDCCGQVVGAADGVDSDLLNKRVLVRPCTRESDFNSLDNIWMGSDFDGAFAQYVKVRASEVFPITCDWTDAELGTIPCAYGTSENMLHRAQLKAGETVLVTGASGGVGSATVQLAKRRGAKVIAVAGKEKLEAVAKIGADILLDRSADLLEVLGEQSVYVVVDNVAGSEFPTMLKLLKRGGRLVSSGAIAGPIVDLDMRDMYLNDITLIGTTVWDEPVFPNLVRYIEQGEIQPLLAKTFPLSSIAEAQQEFLLKKHVGKFVLIPPSDES</sequence>
<dbReference type="InterPro" id="IPR036291">
    <property type="entry name" value="NAD(P)-bd_dom_sf"/>
</dbReference>
<dbReference type="InterPro" id="IPR020843">
    <property type="entry name" value="ER"/>
</dbReference>
<dbReference type="InterPro" id="IPR002347">
    <property type="entry name" value="SDR_fam"/>
</dbReference>
<dbReference type="SMART" id="SM00829">
    <property type="entry name" value="PKS_ER"/>
    <property type="match status" value="1"/>
</dbReference>